<dbReference type="Pfam" id="PF00072">
    <property type="entry name" value="Response_reg"/>
    <property type="match status" value="1"/>
</dbReference>
<dbReference type="PANTHER" id="PTHR45339">
    <property type="entry name" value="HYBRID SIGNAL TRANSDUCTION HISTIDINE KINASE J"/>
    <property type="match status" value="1"/>
</dbReference>
<dbReference type="CDD" id="cd17546">
    <property type="entry name" value="REC_hyHK_CKI1_RcsC-like"/>
    <property type="match status" value="1"/>
</dbReference>
<gene>
    <name evidence="4" type="ORF">MNBD_BACTEROID01-1738</name>
</gene>
<accession>A0A3B0UUB6</accession>
<evidence type="ECO:0000256" key="1">
    <source>
        <dbReference type="ARBA" id="ARBA00022553"/>
    </source>
</evidence>
<dbReference type="AlphaFoldDB" id="A0A3B0UUB6"/>
<dbReference type="SMART" id="SM00448">
    <property type="entry name" value="REC"/>
    <property type="match status" value="1"/>
</dbReference>
<sequence>MRNWAGRTILIAEDDLNNYILMQFIIKRTGAKILRANNGKEALDIVNKLKNVDAILMDYQMPVMSGAEAIIKIRRVNKNVPIIVISGYSPRDLKSMSASNGYNETLTKPIQVDKLLGTIERHFQPRGMA</sequence>
<dbReference type="InterPro" id="IPR001789">
    <property type="entry name" value="Sig_transdc_resp-reg_receiver"/>
</dbReference>
<protein>
    <recommendedName>
        <fullName evidence="3">Response regulatory domain-containing protein</fullName>
    </recommendedName>
</protein>
<proteinExistence type="predicted"/>
<dbReference type="SUPFAM" id="SSF52172">
    <property type="entry name" value="CheY-like"/>
    <property type="match status" value="1"/>
</dbReference>
<keyword evidence="1" id="KW-0597">Phosphoprotein</keyword>
<dbReference type="PROSITE" id="PS50110">
    <property type="entry name" value="RESPONSE_REGULATORY"/>
    <property type="match status" value="1"/>
</dbReference>
<name>A0A3B0UUB6_9ZZZZ</name>
<dbReference type="InterPro" id="IPR011006">
    <property type="entry name" value="CheY-like_superfamily"/>
</dbReference>
<dbReference type="EMBL" id="UOEP01000199">
    <property type="protein sequence ID" value="VAW23704.1"/>
    <property type="molecule type" value="Genomic_DNA"/>
</dbReference>
<organism evidence="4">
    <name type="scientific">hydrothermal vent metagenome</name>
    <dbReference type="NCBI Taxonomy" id="652676"/>
    <lineage>
        <taxon>unclassified sequences</taxon>
        <taxon>metagenomes</taxon>
        <taxon>ecological metagenomes</taxon>
    </lineage>
</organism>
<dbReference type="GO" id="GO:0000160">
    <property type="term" value="P:phosphorelay signal transduction system"/>
    <property type="evidence" value="ECO:0007669"/>
    <property type="project" value="UniProtKB-KW"/>
</dbReference>
<evidence type="ECO:0000259" key="3">
    <source>
        <dbReference type="PROSITE" id="PS50110"/>
    </source>
</evidence>
<evidence type="ECO:0000313" key="4">
    <source>
        <dbReference type="EMBL" id="VAW23704.1"/>
    </source>
</evidence>
<dbReference type="PANTHER" id="PTHR45339:SF1">
    <property type="entry name" value="HYBRID SIGNAL TRANSDUCTION HISTIDINE KINASE J"/>
    <property type="match status" value="1"/>
</dbReference>
<keyword evidence="2" id="KW-0902">Two-component regulatory system</keyword>
<feature type="domain" description="Response regulatory" evidence="3">
    <location>
        <begin position="8"/>
        <end position="123"/>
    </location>
</feature>
<reference evidence="4" key="1">
    <citation type="submission" date="2018-06" db="EMBL/GenBank/DDBJ databases">
        <authorList>
            <person name="Zhirakovskaya E."/>
        </authorList>
    </citation>
    <scope>NUCLEOTIDE SEQUENCE</scope>
</reference>
<dbReference type="Gene3D" id="3.40.50.2300">
    <property type="match status" value="1"/>
</dbReference>
<evidence type="ECO:0000256" key="2">
    <source>
        <dbReference type="ARBA" id="ARBA00023012"/>
    </source>
</evidence>